<feature type="binding site" evidence="1">
    <location>
        <position position="234"/>
    </location>
    <ligand>
        <name>Mg(2+)</name>
        <dbReference type="ChEBI" id="CHEBI:18420"/>
        <label>1</label>
        <note>catalytic</note>
    </ligand>
</feature>
<feature type="binding site" evidence="1">
    <location>
        <position position="106"/>
    </location>
    <ligand>
        <name>Mg(2+)</name>
        <dbReference type="ChEBI" id="CHEBI:18420"/>
        <label>1</label>
        <note>catalytic</note>
    </ligand>
</feature>
<evidence type="ECO:0000256" key="1">
    <source>
        <dbReference type="PIRSR" id="PIRSR600760-2"/>
    </source>
</evidence>
<dbReference type="GO" id="GO:0006020">
    <property type="term" value="P:inositol metabolic process"/>
    <property type="evidence" value="ECO:0007669"/>
    <property type="project" value="TreeGrafter"/>
</dbReference>
<keyword evidence="4" id="KW-1185">Reference proteome</keyword>
<sequence length="284" mass="29471">MSGHAPGHPTGDVFGDRPGRRSGHSALLPVATRAVEIAREIVLSRAPRSVRAKGDRDMVTDIDLAVEDAVRAFLAAETPELAMLGEEHGRTGAAGDSAWWVLDPVDGTANLARGIPLCGVSLALVEDGRPVVGAIDLPFLGARYTAAAGRGAYAGEERIGTSATTGLPEAMISIGDFAVGPDAEPDNRVRLALLGLLGRRAQRIRMLGSAAIDLAWVAQGRLDATVILSNLPWDTMAGALLVREAGGLVLDRDGTEHTTASAATIALCPGLRDELMTALHQAGA</sequence>
<evidence type="ECO:0000313" key="4">
    <source>
        <dbReference type="Proteomes" id="UP000578449"/>
    </source>
</evidence>
<dbReference type="EMBL" id="JACHGN010000006">
    <property type="protein sequence ID" value="MBB5133497.1"/>
    <property type="molecule type" value="Genomic_DNA"/>
</dbReference>
<comment type="caution">
    <text evidence="3">The sequence shown here is derived from an EMBL/GenBank/DDBJ whole genome shotgun (WGS) entry which is preliminary data.</text>
</comment>
<accession>A0A840P8G0</accession>
<name>A0A840P8G0_9ACTN</name>
<dbReference type="PANTHER" id="PTHR20854:SF4">
    <property type="entry name" value="INOSITOL-1-MONOPHOSPHATASE-RELATED"/>
    <property type="match status" value="1"/>
</dbReference>
<reference evidence="3 4" key="1">
    <citation type="submission" date="2020-08" db="EMBL/GenBank/DDBJ databases">
        <title>Genomic Encyclopedia of Type Strains, Phase IV (KMG-IV): sequencing the most valuable type-strain genomes for metagenomic binning, comparative biology and taxonomic classification.</title>
        <authorList>
            <person name="Goeker M."/>
        </authorList>
    </citation>
    <scope>NUCLEOTIDE SEQUENCE [LARGE SCALE GENOMIC DNA]</scope>
    <source>
        <strain evidence="3 4">DSM 45615</strain>
    </source>
</reference>
<dbReference type="PRINTS" id="PR00377">
    <property type="entry name" value="IMPHPHTASES"/>
</dbReference>
<evidence type="ECO:0000256" key="2">
    <source>
        <dbReference type="SAM" id="MobiDB-lite"/>
    </source>
</evidence>
<dbReference type="Proteomes" id="UP000578449">
    <property type="component" value="Unassembled WGS sequence"/>
</dbReference>
<gene>
    <name evidence="3" type="ORF">HNP84_003223</name>
</gene>
<dbReference type="Pfam" id="PF00459">
    <property type="entry name" value="Inositol_P"/>
    <property type="match status" value="1"/>
</dbReference>
<dbReference type="GO" id="GO:0008934">
    <property type="term" value="F:inositol monophosphate 1-phosphatase activity"/>
    <property type="evidence" value="ECO:0007669"/>
    <property type="project" value="TreeGrafter"/>
</dbReference>
<dbReference type="Gene3D" id="3.40.190.80">
    <property type="match status" value="1"/>
</dbReference>
<dbReference type="GO" id="GO:0046872">
    <property type="term" value="F:metal ion binding"/>
    <property type="evidence" value="ECO:0007669"/>
    <property type="project" value="UniProtKB-KW"/>
</dbReference>
<feature type="binding site" evidence="1">
    <location>
        <position position="86"/>
    </location>
    <ligand>
        <name>Mg(2+)</name>
        <dbReference type="ChEBI" id="CHEBI:18420"/>
        <label>1</label>
        <note>catalytic</note>
    </ligand>
</feature>
<protein>
    <submittedName>
        <fullName evidence="3">Myo-inositol-1(Or 4)-monophosphatase</fullName>
        <ecNumber evidence="3">3.1.3.25</ecNumber>
    </submittedName>
</protein>
<dbReference type="InterPro" id="IPR000760">
    <property type="entry name" value="Inositol_monophosphatase-like"/>
</dbReference>
<dbReference type="AlphaFoldDB" id="A0A840P8G0"/>
<keyword evidence="3" id="KW-0378">Hydrolase</keyword>
<organism evidence="3 4">
    <name type="scientific">Thermocatellispora tengchongensis</name>
    <dbReference type="NCBI Taxonomy" id="1073253"/>
    <lineage>
        <taxon>Bacteria</taxon>
        <taxon>Bacillati</taxon>
        <taxon>Actinomycetota</taxon>
        <taxon>Actinomycetes</taxon>
        <taxon>Streptosporangiales</taxon>
        <taxon>Streptosporangiaceae</taxon>
        <taxon>Thermocatellispora</taxon>
    </lineage>
</organism>
<evidence type="ECO:0000313" key="3">
    <source>
        <dbReference type="EMBL" id="MBB5133497.1"/>
    </source>
</evidence>
<dbReference type="SUPFAM" id="SSF56655">
    <property type="entry name" value="Carbohydrate phosphatase"/>
    <property type="match status" value="1"/>
</dbReference>
<feature type="binding site" evidence="1">
    <location>
        <position position="103"/>
    </location>
    <ligand>
        <name>Mg(2+)</name>
        <dbReference type="ChEBI" id="CHEBI:18420"/>
        <label>1</label>
        <note>catalytic</note>
    </ligand>
</feature>
<dbReference type="CDD" id="cd01637">
    <property type="entry name" value="IMPase_like"/>
    <property type="match status" value="1"/>
</dbReference>
<comment type="cofactor">
    <cofactor evidence="1">
        <name>Mg(2+)</name>
        <dbReference type="ChEBI" id="CHEBI:18420"/>
    </cofactor>
</comment>
<dbReference type="PANTHER" id="PTHR20854">
    <property type="entry name" value="INOSITOL MONOPHOSPHATASE"/>
    <property type="match status" value="1"/>
</dbReference>
<feature type="region of interest" description="Disordered" evidence="2">
    <location>
        <begin position="1"/>
        <end position="21"/>
    </location>
</feature>
<dbReference type="GO" id="GO:0007165">
    <property type="term" value="P:signal transduction"/>
    <property type="evidence" value="ECO:0007669"/>
    <property type="project" value="TreeGrafter"/>
</dbReference>
<dbReference type="RefSeq" id="WP_185050454.1">
    <property type="nucleotide sequence ID" value="NZ_BAABIX010000001.1"/>
</dbReference>
<dbReference type="Gene3D" id="3.30.540.10">
    <property type="entry name" value="Fructose-1,6-Bisphosphatase, subunit A, domain 1"/>
    <property type="match status" value="1"/>
</dbReference>
<proteinExistence type="predicted"/>
<keyword evidence="1" id="KW-0460">Magnesium</keyword>
<keyword evidence="1" id="KW-0479">Metal-binding</keyword>
<dbReference type="EC" id="3.1.3.25" evidence="3"/>